<name>A0ABW1UVK0_9LACO</name>
<dbReference type="InterPro" id="IPR038390">
    <property type="entry name" value="Metal_Tscrpt_repr_sf"/>
</dbReference>
<dbReference type="Proteomes" id="UP001596186">
    <property type="component" value="Unassembled WGS sequence"/>
</dbReference>
<comment type="caution">
    <text evidence="1">The sequence shown here is derived from an EMBL/GenBank/DDBJ whole genome shotgun (WGS) entry which is preliminary data.</text>
</comment>
<dbReference type="EMBL" id="JBHSSN010000004">
    <property type="protein sequence ID" value="MFC6322528.1"/>
    <property type="molecule type" value="Genomic_DNA"/>
</dbReference>
<evidence type="ECO:0000313" key="2">
    <source>
        <dbReference type="Proteomes" id="UP001596186"/>
    </source>
</evidence>
<proteinExistence type="predicted"/>
<dbReference type="RefSeq" id="WP_125593847.1">
    <property type="nucleotide sequence ID" value="NZ_JBHSSN010000004.1"/>
</dbReference>
<sequence length="89" mass="9956">MSQPTEELASKKITSQIKRSRGQLDGILRMMDDGRPCDEVLVQLSAVKSGVDKAMKQVIAQNIRKNVNCVNEQQLTDLQTSLELLLKTK</sequence>
<protein>
    <submittedName>
        <fullName evidence="1">Metal-sensing transcriptional repressor</fullName>
    </submittedName>
</protein>
<keyword evidence="2" id="KW-1185">Reference proteome</keyword>
<reference evidence="2" key="1">
    <citation type="journal article" date="2019" name="Int. J. Syst. Evol. Microbiol.">
        <title>The Global Catalogue of Microorganisms (GCM) 10K type strain sequencing project: providing services to taxonomists for standard genome sequencing and annotation.</title>
        <authorList>
            <consortium name="The Broad Institute Genomics Platform"/>
            <consortium name="The Broad Institute Genome Sequencing Center for Infectious Disease"/>
            <person name="Wu L."/>
            <person name="Ma J."/>
        </authorList>
    </citation>
    <scope>NUCLEOTIDE SEQUENCE [LARGE SCALE GENOMIC DNA]</scope>
    <source>
        <strain evidence="2">CCM 8895</strain>
    </source>
</reference>
<accession>A0ABW1UVK0</accession>
<dbReference type="PANTHER" id="PTHR33677:SF5">
    <property type="entry name" value="TRANSCRIPTIONAL REPRESSOR FRMR"/>
    <property type="match status" value="1"/>
</dbReference>
<dbReference type="InterPro" id="IPR003735">
    <property type="entry name" value="Metal_Tscrpt_repr"/>
</dbReference>
<dbReference type="Gene3D" id="1.20.58.1000">
    <property type="entry name" value="Metal-sensitive repressor, helix protomer"/>
    <property type="match status" value="1"/>
</dbReference>
<dbReference type="Pfam" id="PF02583">
    <property type="entry name" value="Trns_repr_metal"/>
    <property type="match status" value="1"/>
</dbReference>
<evidence type="ECO:0000313" key="1">
    <source>
        <dbReference type="EMBL" id="MFC6322528.1"/>
    </source>
</evidence>
<organism evidence="1 2">
    <name type="scientific">Companilactobacillus baiquanensis</name>
    <dbReference type="NCBI Taxonomy" id="2486005"/>
    <lineage>
        <taxon>Bacteria</taxon>
        <taxon>Bacillati</taxon>
        <taxon>Bacillota</taxon>
        <taxon>Bacilli</taxon>
        <taxon>Lactobacillales</taxon>
        <taxon>Lactobacillaceae</taxon>
        <taxon>Companilactobacillus</taxon>
    </lineage>
</organism>
<gene>
    <name evidence="1" type="ORF">ACFP1F_01950</name>
</gene>
<dbReference type="PANTHER" id="PTHR33677">
    <property type="entry name" value="TRANSCRIPTIONAL REPRESSOR FRMR-RELATED"/>
    <property type="match status" value="1"/>
</dbReference>